<keyword evidence="11" id="KW-0175">Coiled coil</keyword>
<dbReference type="PANTHER" id="PTHR21330:SF1">
    <property type="entry name" value="E3 SUMO-PROTEIN LIGASE NSE2"/>
    <property type="match status" value="1"/>
</dbReference>
<feature type="coiled-coil region" evidence="11">
    <location>
        <begin position="107"/>
        <end position="134"/>
    </location>
</feature>
<dbReference type="GO" id="GO:0008270">
    <property type="term" value="F:zinc ion binding"/>
    <property type="evidence" value="ECO:0007669"/>
    <property type="project" value="UniProtKB-KW"/>
</dbReference>
<dbReference type="Pfam" id="PF11789">
    <property type="entry name" value="zf-Nse"/>
    <property type="match status" value="1"/>
</dbReference>
<sequence>MAQRVRHSTARPTGGRPSVAPTPSRSSVPTELPTYRKPSHPLNLNAQRRLRDLVHDQSLSLIKEHNTRAEVLITKIAGEINDMTRAKEERTARRRKKWEKGINVEEREEEERKLKELQSKVDDMTIQLEESMRAVIDNDVAAQRITQSLEWLQESAPEELRREYATQKSQRDSQIHSQSQRRQRSQRDGDGDEDMDVDEDESTPGPTLPEGSRIALTGPSELFKNRSDQKKNEYTSHSHKARYAKNNTYIGFKNIVHDAKYGDDGPNLPHPDHWFTEAGEPAHGVTQHGNDSDDDLVMDRGTISVRCPLTFLTFKDPYTSKKCPHSFEKDPILEMIRQSKTMLGGGGQRGQGHRAVKCPVTGCEQMLTASDLAPDPILIRKIKRIQQAEAQNDQESDADSEDDVPQVPRSQIDGSMEIEEPVVSRHSVVKREARESVVPATQQPPQSSKIEDLGSEEDDGEEEEEEEEEV</sequence>
<feature type="compositionally biased region" description="Acidic residues" evidence="12">
    <location>
        <begin position="453"/>
        <end position="470"/>
    </location>
</feature>
<feature type="compositionally biased region" description="Polar residues" evidence="12">
    <location>
        <begin position="439"/>
        <end position="448"/>
    </location>
</feature>
<evidence type="ECO:0000313" key="15">
    <source>
        <dbReference type="Proteomes" id="UP000481861"/>
    </source>
</evidence>
<evidence type="ECO:0000256" key="8">
    <source>
        <dbReference type="ARBA" id="ARBA00022833"/>
    </source>
</evidence>
<gene>
    <name evidence="14" type="ORF">BDV95DRAFT_496548</name>
</gene>
<keyword evidence="6 10" id="KW-0863">Zinc-finger</keyword>
<keyword evidence="5" id="KW-0479">Metal-binding</keyword>
<evidence type="ECO:0000256" key="7">
    <source>
        <dbReference type="ARBA" id="ARBA00022786"/>
    </source>
</evidence>
<keyword evidence="4" id="KW-0808">Transferase</keyword>
<dbReference type="GO" id="GO:0000724">
    <property type="term" value="P:double-strand break repair via homologous recombination"/>
    <property type="evidence" value="ECO:0007669"/>
    <property type="project" value="InterPro"/>
</dbReference>
<evidence type="ECO:0000256" key="2">
    <source>
        <dbReference type="ARBA" id="ARBA00004718"/>
    </source>
</evidence>
<feature type="region of interest" description="Disordered" evidence="12">
    <location>
        <begin position="1"/>
        <end position="43"/>
    </location>
</feature>
<evidence type="ECO:0000256" key="12">
    <source>
        <dbReference type="SAM" id="MobiDB-lite"/>
    </source>
</evidence>
<feature type="compositionally biased region" description="Acidic residues" evidence="12">
    <location>
        <begin position="190"/>
        <end position="202"/>
    </location>
</feature>
<evidence type="ECO:0000256" key="4">
    <source>
        <dbReference type="ARBA" id="ARBA00022679"/>
    </source>
</evidence>
<dbReference type="Proteomes" id="UP000481861">
    <property type="component" value="Unassembled WGS sequence"/>
</dbReference>
<dbReference type="GO" id="GO:0030915">
    <property type="term" value="C:Smc5-Smc6 complex"/>
    <property type="evidence" value="ECO:0007669"/>
    <property type="project" value="InterPro"/>
</dbReference>
<comment type="pathway">
    <text evidence="2">Protein modification; protein sumoylation.</text>
</comment>
<dbReference type="EMBL" id="JAADJZ010000014">
    <property type="protein sequence ID" value="KAF2870287.1"/>
    <property type="molecule type" value="Genomic_DNA"/>
</dbReference>
<keyword evidence="8" id="KW-0862">Zinc</keyword>
<dbReference type="GO" id="GO:0016925">
    <property type="term" value="P:protein sumoylation"/>
    <property type="evidence" value="ECO:0007669"/>
    <property type="project" value="UniProtKB-UniPathway"/>
</dbReference>
<evidence type="ECO:0000256" key="10">
    <source>
        <dbReference type="PROSITE-ProRule" id="PRU00452"/>
    </source>
</evidence>
<evidence type="ECO:0000256" key="11">
    <source>
        <dbReference type="SAM" id="Coils"/>
    </source>
</evidence>
<dbReference type="PROSITE" id="PS51044">
    <property type="entry name" value="ZF_SP_RING"/>
    <property type="match status" value="1"/>
</dbReference>
<feature type="region of interest" description="Disordered" evidence="12">
    <location>
        <begin position="388"/>
        <end position="470"/>
    </location>
</feature>
<dbReference type="UniPathway" id="UPA00886"/>
<dbReference type="SUPFAM" id="SSF57850">
    <property type="entry name" value="RING/U-box"/>
    <property type="match status" value="1"/>
</dbReference>
<dbReference type="CDD" id="cd16651">
    <property type="entry name" value="SPL-RING_NSE2"/>
    <property type="match status" value="1"/>
</dbReference>
<reference evidence="14 15" key="1">
    <citation type="submission" date="2020-01" db="EMBL/GenBank/DDBJ databases">
        <authorList>
            <consortium name="DOE Joint Genome Institute"/>
            <person name="Haridas S."/>
            <person name="Albert R."/>
            <person name="Binder M."/>
            <person name="Bloem J."/>
            <person name="Labutti K."/>
            <person name="Salamov A."/>
            <person name="Andreopoulos B."/>
            <person name="Baker S.E."/>
            <person name="Barry K."/>
            <person name="Bills G."/>
            <person name="Bluhm B.H."/>
            <person name="Cannon C."/>
            <person name="Castanera R."/>
            <person name="Culley D.E."/>
            <person name="Daum C."/>
            <person name="Ezra D."/>
            <person name="Gonzalez J.B."/>
            <person name="Henrissat B."/>
            <person name="Kuo A."/>
            <person name="Liang C."/>
            <person name="Lipzen A."/>
            <person name="Lutzoni F."/>
            <person name="Magnuson J."/>
            <person name="Mondo S."/>
            <person name="Nolan M."/>
            <person name="Ohm R."/>
            <person name="Pangilinan J."/>
            <person name="Park H.-J.H."/>
            <person name="Ramirez L."/>
            <person name="Alfaro M."/>
            <person name="Sun H."/>
            <person name="Tritt A."/>
            <person name="Yoshinaga Y."/>
            <person name="Zwiers L.-H.L."/>
            <person name="Turgeon B.G."/>
            <person name="Goodwin S.B."/>
            <person name="Spatafora J.W."/>
            <person name="Crous P.W."/>
            <person name="Grigoriev I.V."/>
        </authorList>
    </citation>
    <scope>NUCLEOTIDE SEQUENCE [LARGE SCALE GENOMIC DNA]</scope>
    <source>
        <strain evidence="14 15">CBS 611.86</strain>
    </source>
</reference>
<evidence type="ECO:0000313" key="14">
    <source>
        <dbReference type="EMBL" id="KAF2870287.1"/>
    </source>
</evidence>
<evidence type="ECO:0000256" key="9">
    <source>
        <dbReference type="ARBA" id="ARBA00023242"/>
    </source>
</evidence>
<name>A0A7C8IDA0_9PLEO</name>
<evidence type="ECO:0000256" key="1">
    <source>
        <dbReference type="ARBA" id="ARBA00004123"/>
    </source>
</evidence>
<keyword evidence="15" id="KW-1185">Reference proteome</keyword>
<dbReference type="InterPro" id="IPR004181">
    <property type="entry name" value="Znf_MIZ"/>
</dbReference>
<evidence type="ECO:0000256" key="3">
    <source>
        <dbReference type="ARBA" id="ARBA00008212"/>
    </source>
</evidence>
<proteinExistence type="inferred from homology"/>
<feature type="domain" description="SP-RING-type" evidence="13">
    <location>
        <begin position="292"/>
        <end position="387"/>
    </location>
</feature>
<dbReference type="GO" id="GO:0061665">
    <property type="term" value="F:SUMO ligase activity"/>
    <property type="evidence" value="ECO:0007669"/>
    <property type="project" value="TreeGrafter"/>
</dbReference>
<feature type="region of interest" description="Disordered" evidence="12">
    <location>
        <begin position="160"/>
        <end position="240"/>
    </location>
</feature>
<accession>A0A7C8IDA0</accession>
<dbReference type="AlphaFoldDB" id="A0A7C8IDA0"/>
<dbReference type="InterPro" id="IPR026846">
    <property type="entry name" value="Nse2(Mms21)"/>
</dbReference>
<keyword evidence="9" id="KW-0539">Nucleus</keyword>
<dbReference type="PANTHER" id="PTHR21330">
    <property type="entry name" value="E3 SUMO-PROTEIN LIGASE NSE2"/>
    <property type="match status" value="1"/>
</dbReference>
<organism evidence="14 15">
    <name type="scientific">Massariosphaeria phaeospora</name>
    <dbReference type="NCBI Taxonomy" id="100035"/>
    <lineage>
        <taxon>Eukaryota</taxon>
        <taxon>Fungi</taxon>
        <taxon>Dikarya</taxon>
        <taxon>Ascomycota</taxon>
        <taxon>Pezizomycotina</taxon>
        <taxon>Dothideomycetes</taxon>
        <taxon>Pleosporomycetidae</taxon>
        <taxon>Pleosporales</taxon>
        <taxon>Pleosporales incertae sedis</taxon>
        <taxon>Massariosphaeria</taxon>
    </lineage>
</organism>
<comment type="similarity">
    <text evidence="3">Belongs to the NSE2 family.</text>
</comment>
<dbReference type="OrthoDB" id="756301at2759"/>
<keyword evidence="7" id="KW-0833">Ubl conjugation pathway</keyword>
<comment type="subcellular location">
    <subcellularLocation>
        <location evidence="1">Nucleus</location>
    </subcellularLocation>
</comment>
<feature type="compositionally biased region" description="Basic and acidic residues" evidence="12">
    <location>
        <begin position="223"/>
        <end position="236"/>
    </location>
</feature>
<evidence type="ECO:0000256" key="5">
    <source>
        <dbReference type="ARBA" id="ARBA00022723"/>
    </source>
</evidence>
<protein>
    <submittedName>
        <fullName evidence="14">Zinc-finger of the MIZ type in Nse subunit-domain-containing protein</fullName>
    </submittedName>
</protein>
<comment type="caution">
    <text evidence="14">The sequence shown here is derived from an EMBL/GenBank/DDBJ whole genome shotgun (WGS) entry which is preliminary data.</text>
</comment>
<dbReference type="GO" id="GO:0005634">
    <property type="term" value="C:nucleus"/>
    <property type="evidence" value="ECO:0007669"/>
    <property type="project" value="UniProtKB-SubCell"/>
</dbReference>
<feature type="compositionally biased region" description="Acidic residues" evidence="12">
    <location>
        <begin position="392"/>
        <end position="404"/>
    </location>
</feature>
<dbReference type="Gene3D" id="3.30.40.10">
    <property type="entry name" value="Zinc/RING finger domain, C3HC4 (zinc finger)"/>
    <property type="match status" value="1"/>
</dbReference>
<dbReference type="InterPro" id="IPR013083">
    <property type="entry name" value="Znf_RING/FYVE/PHD"/>
</dbReference>
<evidence type="ECO:0000259" key="13">
    <source>
        <dbReference type="PROSITE" id="PS51044"/>
    </source>
</evidence>
<feature type="compositionally biased region" description="Basic and acidic residues" evidence="12">
    <location>
        <begin position="160"/>
        <end position="174"/>
    </location>
</feature>
<evidence type="ECO:0000256" key="6">
    <source>
        <dbReference type="ARBA" id="ARBA00022771"/>
    </source>
</evidence>